<dbReference type="Pfam" id="PF21348">
    <property type="entry name" value="RGL11_C"/>
    <property type="match status" value="2"/>
</dbReference>
<evidence type="ECO:0000259" key="3">
    <source>
        <dbReference type="Pfam" id="PF18370"/>
    </source>
</evidence>
<dbReference type="InterPro" id="IPR028994">
    <property type="entry name" value="Integrin_alpha_N"/>
</dbReference>
<evidence type="ECO:0000256" key="1">
    <source>
        <dbReference type="SAM" id="MobiDB-lite"/>
    </source>
</evidence>
<evidence type="ECO:0000256" key="2">
    <source>
        <dbReference type="SAM" id="SignalP"/>
    </source>
</evidence>
<sequence>MKRLYLSALIFLCTSVWAQPRYDMKRIQRENLGRGVVALRNDGKVFVSWRTLLSDKKGQAFDVYRNGTKLNDAPLTTGGTFFIDNEPLEGDAVYEVRSGKQCASYTLKADSPEGYIPVRLDKPADGVTPDGRKYTYSANDASVGDVDGDGEYEIILKWDPSNARDNAHAGFTGNTYIDCYKISGERLWRIDLGRNIRSGAHYVPFIVYDFDGDGRAELMVKTSDGTVDGLGKVIGNPDADYREDAAEAAVWLKDHKDEIKLQEEQEARMRKEWEEMRRQGKRPGSGQMNGRGAGSRRMPSRRFGFQGTNKTGRILSGSEYITVFNGLTGAAMATEEYIPQRGMPQSWGDGHGNRSERYLAGLGYFDGKRASAFFCRGYYTRTVIAAWDWDGRKLTNRWTFDTDNPKWKSYAGQGNHNLRVADVDGDGCDEITYGSMAVDHDGTGLYNTGMGHGDALHLTVFDPKSDELQLWDCHENRRDGSELRNARTGEIIFQIKSGMDVGRCMAADIDPTNPGLEMWSSDSHGIRNIHGDKVVPKPESANEDTDPTDNEDNTALFVRGKRVPTNFAVWWDDDLLRELLDHETVYKYDWTTGYVNDIMKFEGCKFNNGTKSNPCLSGDILGDWREEVVVRTEDSSELRIYVSPIYTDYRINCLMEDIPYRISIATENVGYNQPPETGFYLGPDKSVVDFLK</sequence>
<feature type="region of interest" description="Disordered" evidence="1">
    <location>
        <begin position="274"/>
        <end position="303"/>
    </location>
</feature>
<feature type="chain" id="PRO_5046757601" evidence="2">
    <location>
        <begin position="19"/>
        <end position="692"/>
    </location>
</feature>
<feature type="signal peptide" evidence="2">
    <location>
        <begin position="1"/>
        <end position="18"/>
    </location>
</feature>
<feature type="domain" description="Rhamnogalacturonan I lyase beta-sheet" evidence="3">
    <location>
        <begin position="28"/>
        <end position="97"/>
    </location>
</feature>
<feature type="domain" description="Rhamnogalacturonan lyase family 11 C-terminal" evidence="4">
    <location>
        <begin position="115"/>
        <end position="245"/>
    </location>
</feature>
<dbReference type="Gene3D" id="2.60.40.10">
    <property type="entry name" value="Immunoglobulins"/>
    <property type="match status" value="1"/>
</dbReference>
<dbReference type="SUPFAM" id="SSF69318">
    <property type="entry name" value="Integrin alpha N-terminal domain"/>
    <property type="match status" value="1"/>
</dbReference>
<dbReference type="InterPro" id="IPR034641">
    <property type="entry name" value="RGL11"/>
</dbReference>
<feature type="region of interest" description="Disordered" evidence="1">
    <location>
        <begin position="532"/>
        <end position="553"/>
    </location>
</feature>
<dbReference type="PANTHER" id="PTHR43118:SF1">
    <property type="entry name" value="RHAMNOGALACTURONAN LYASE (EUROFUNG)"/>
    <property type="match status" value="1"/>
</dbReference>
<dbReference type="Pfam" id="PF18370">
    <property type="entry name" value="RGI_lyase"/>
    <property type="match status" value="1"/>
</dbReference>
<keyword evidence="2" id="KW-0732">Signal</keyword>
<dbReference type="PANTHER" id="PTHR43118">
    <property type="entry name" value="RHAMNOGALACTURONAN LYASE (EUROFUNG)"/>
    <property type="match status" value="1"/>
</dbReference>
<dbReference type="GO" id="GO:0016829">
    <property type="term" value="F:lyase activity"/>
    <property type="evidence" value="ECO:0007669"/>
    <property type="project" value="UniProtKB-KW"/>
</dbReference>
<gene>
    <name evidence="5" type="ORF">HPS56_11205</name>
</gene>
<name>A0ABX2ANT2_9BACT</name>
<feature type="domain" description="Rhamnogalacturonan lyase family 11 C-terminal" evidence="4">
    <location>
        <begin position="308"/>
        <end position="684"/>
    </location>
</feature>
<comment type="caution">
    <text evidence="5">The sequence shown here is derived from an EMBL/GenBank/DDBJ whole genome shotgun (WGS) entry which is preliminary data.</text>
</comment>
<dbReference type="CDD" id="cd10318">
    <property type="entry name" value="RGL11"/>
    <property type="match status" value="1"/>
</dbReference>
<keyword evidence="5" id="KW-0456">Lyase</keyword>
<proteinExistence type="predicted"/>
<dbReference type="InterPro" id="IPR049366">
    <property type="entry name" value="RGL11_C"/>
</dbReference>
<dbReference type="InterPro" id="IPR013783">
    <property type="entry name" value="Ig-like_fold"/>
</dbReference>
<dbReference type="Proteomes" id="UP000714420">
    <property type="component" value="Unassembled WGS sequence"/>
</dbReference>
<protein>
    <submittedName>
        <fullName evidence="5">Rhamnogalacturonan lyase</fullName>
    </submittedName>
</protein>
<keyword evidence="6" id="KW-1185">Reference proteome</keyword>
<organism evidence="5 6">
    <name type="scientific">Xylanibacter muris</name>
    <dbReference type="NCBI Taxonomy" id="2736290"/>
    <lineage>
        <taxon>Bacteria</taxon>
        <taxon>Pseudomonadati</taxon>
        <taxon>Bacteroidota</taxon>
        <taxon>Bacteroidia</taxon>
        <taxon>Bacteroidales</taxon>
        <taxon>Prevotellaceae</taxon>
        <taxon>Xylanibacter</taxon>
    </lineage>
</organism>
<dbReference type="RefSeq" id="WP_172276534.1">
    <property type="nucleotide sequence ID" value="NZ_CASGMU010000012.1"/>
</dbReference>
<evidence type="ECO:0000259" key="4">
    <source>
        <dbReference type="Pfam" id="PF21348"/>
    </source>
</evidence>
<feature type="compositionally biased region" description="Acidic residues" evidence="1">
    <location>
        <begin position="541"/>
        <end position="552"/>
    </location>
</feature>
<reference evidence="5 6" key="1">
    <citation type="submission" date="2020-05" db="EMBL/GenBank/DDBJ databases">
        <title>Distinct polysaccharide utilization as determinants for interspecies competition between intestinal Prevotella spp.</title>
        <authorList>
            <person name="Galvez E.J.C."/>
            <person name="Iljazovic A."/>
            <person name="Strowig T."/>
        </authorList>
    </citation>
    <scope>NUCLEOTIDE SEQUENCE [LARGE SCALE GENOMIC DNA]</scope>
    <source>
        <strain evidence="5 6">PMUR</strain>
    </source>
</reference>
<dbReference type="InterPro" id="IPR041624">
    <property type="entry name" value="RGI_lyase"/>
</dbReference>
<evidence type="ECO:0000313" key="5">
    <source>
        <dbReference type="EMBL" id="NPD92896.1"/>
    </source>
</evidence>
<evidence type="ECO:0000313" key="6">
    <source>
        <dbReference type="Proteomes" id="UP000714420"/>
    </source>
</evidence>
<accession>A0ABX2ANT2</accession>
<dbReference type="EMBL" id="JABKKF010000012">
    <property type="protein sequence ID" value="NPD92896.1"/>
    <property type="molecule type" value="Genomic_DNA"/>
</dbReference>